<feature type="region of interest" description="Disordered" evidence="1">
    <location>
        <begin position="297"/>
        <end position="358"/>
    </location>
</feature>
<feature type="domain" description="Retrotransposon gag" evidence="2">
    <location>
        <begin position="149"/>
        <end position="221"/>
    </location>
</feature>
<dbReference type="InParanoid" id="E3NFA1"/>
<feature type="compositionally biased region" description="Polar residues" evidence="1">
    <location>
        <begin position="335"/>
        <end position="345"/>
    </location>
</feature>
<dbReference type="Pfam" id="PF03732">
    <property type="entry name" value="Retrotrans_gag"/>
    <property type="match status" value="1"/>
</dbReference>
<accession>E3NFA1</accession>
<evidence type="ECO:0000256" key="1">
    <source>
        <dbReference type="SAM" id="MobiDB-lite"/>
    </source>
</evidence>
<name>E3NFA1_CAERE</name>
<evidence type="ECO:0000313" key="3">
    <source>
        <dbReference type="EMBL" id="EFO95994.1"/>
    </source>
</evidence>
<protein>
    <recommendedName>
        <fullName evidence="2">Retrotransposon gag domain-containing protein</fullName>
    </recommendedName>
</protein>
<keyword evidence="4" id="KW-1185">Reference proteome</keyword>
<sequence>MGNVPREPGTIRLSMETETPLRKVEDYKLLPQQDDLQNQEVELLLGEPLPEENISMKVVENPTGVQNPSNPVEELHNEDVSATSVKQEGENCDHQVAEGAVGVRRDTVGRNERVYKISQGSPEMIRKWLREFERSIQTLGVEKEIGIKILPLFLKGEAKEKFYKLSQEQVSTWENIVVHFANAFDALENPHQVQFQLTVFRQNRLSLKEYTNRIRELGEFAYKDLPEEFRDNLLRNQFINQANDYTRELLLKLDPIPQKFADTILIAEQLQTLAGVNTIQKSDDRLEEEMQKLSFKMQHHFDKRSNYQSKPESRRRPHKHQLAPPIKEVEKPFQGNKSVTNSSLPAKSPADRRTVRSSEFLVNMKERRTSCKRPRSHRNWKNPAVARNTIIAANVSDYHNKKHLLQTSPEYFISSKDNCTAELIIPVKDEATRVRPSSTKQDRKEIFLKIVFHRSMKENQRWFKNKTTPRTALVIPDERPLVSRSNERNSNILIEA</sequence>
<reference evidence="3" key="1">
    <citation type="submission" date="2007-07" db="EMBL/GenBank/DDBJ databases">
        <title>PCAP assembly of the Caenorhabditis remanei genome.</title>
        <authorList>
            <consortium name="The Caenorhabditis remanei Sequencing Consortium"/>
            <person name="Wilson R.K."/>
        </authorList>
    </citation>
    <scope>NUCLEOTIDE SEQUENCE [LARGE SCALE GENOMIC DNA]</scope>
    <source>
        <strain evidence="3">PB4641</strain>
    </source>
</reference>
<dbReference type="HOGENOM" id="CLU_550111_0_0_1"/>
<dbReference type="EMBL" id="DS268633">
    <property type="protein sequence ID" value="EFO95994.1"/>
    <property type="molecule type" value="Genomic_DNA"/>
</dbReference>
<evidence type="ECO:0000313" key="4">
    <source>
        <dbReference type="Proteomes" id="UP000008281"/>
    </source>
</evidence>
<organism evidence="4">
    <name type="scientific">Caenorhabditis remanei</name>
    <name type="common">Caenorhabditis vulgaris</name>
    <dbReference type="NCBI Taxonomy" id="31234"/>
    <lineage>
        <taxon>Eukaryota</taxon>
        <taxon>Metazoa</taxon>
        <taxon>Ecdysozoa</taxon>
        <taxon>Nematoda</taxon>
        <taxon>Chromadorea</taxon>
        <taxon>Rhabditida</taxon>
        <taxon>Rhabditina</taxon>
        <taxon>Rhabditomorpha</taxon>
        <taxon>Rhabditoidea</taxon>
        <taxon>Rhabditidae</taxon>
        <taxon>Peloderinae</taxon>
        <taxon>Caenorhabditis</taxon>
    </lineage>
</organism>
<gene>
    <name evidence="3" type="ORF">CRE_16372</name>
</gene>
<proteinExistence type="predicted"/>
<dbReference type="AlphaFoldDB" id="E3NFA1"/>
<evidence type="ECO:0000259" key="2">
    <source>
        <dbReference type="Pfam" id="PF03732"/>
    </source>
</evidence>
<dbReference type="InterPro" id="IPR005162">
    <property type="entry name" value="Retrotrans_gag_dom"/>
</dbReference>
<dbReference type="Proteomes" id="UP000008281">
    <property type="component" value="Unassembled WGS sequence"/>
</dbReference>